<dbReference type="InterPro" id="IPR050732">
    <property type="entry name" value="Beta-glucan_modifiers"/>
</dbReference>
<reference evidence="24" key="1">
    <citation type="submission" date="2020-02" db="EMBL/GenBank/DDBJ databases">
        <authorList>
            <person name="Palmer J.M."/>
        </authorList>
    </citation>
    <scope>NUCLEOTIDE SEQUENCE</scope>
    <source>
        <strain evidence="24">EPUS1.4</strain>
        <tissue evidence="24">Thallus</tissue>
    </source>
</reference>
<proteinExistence type="inferred from homology"/>
<evidence type="ECO:0000256" key="17">
    <source>
        <dbReference type="ARBA" id="ARBA00023316"/>
    </source>
</evidence>
<evidence type="ECO:0000256" key="6">
    <source>
        <dbReference type="ARBA" id="ARBA00019762"/>
    </source>
</evidence>
<feature type="chain" id="PRO_5034354666" description="Probable glucan endo-1,3-beta-glucosidase eglC" evidence="23">
    <location>
        <begin position="19"/>
        <end position="312"/>
    </location>
</feature>
<dbReference type="GO" id="GO:0042973">
    <property type="term" value="F:glucan endo-1,3-beta-D-glucosidase activity"/>
    <property type="evidence" value="ECO:0007669"/>
    <property type="project" value="UniProtKB-EC"/>
</dbReference>
<dbReference type="GO" id="GO:0098552">
    <property type="term" value="C:side of membrane"/>
    <property type="evidence" value="ECO:0007669"/>
    <property type="project" value="UniProtKB-KW"/>
</dbReference>
<keyword evidence="25" id="KW-1185">Reference proteome</keyword>
<keyword evidence="10" id="KW-0336">GPI-anchor</keyword>
<evidence type="ECO:0000256" key="11">
    <source>
        <dbReference type="ARBA" id="ARBA00022729"/>
    </source>
</evidence>
<evidence type="ECO:0000256" key="22">
    <source>
        <dbReference type="RuleBase" id="RU004335"/>
    </source>
</evidence>
<keyword evidence="12" id="KW-0378">Hydrolase</keyword>
<accession>A0A8H7E289</accession>
<dbReference type="GO" id="GO:0005576">
    <property type="term" value="C:extracellular region"/>
    <property type="evidence" value="ECO:0007669"/>
    <property type="project" value="TreeGrafter"/>
</dbReference>
<evidence type="ECO:0000313" key="24">
    <source>
        <dbReference type="EMBL" id="KAF7506727.1"/>
    </source>
</evidence>
<comment type="function">
    <text evidence="19">Glucanases play a role in cell expansion during growth, in cell-cell fusion during mating, and in spore release during sporulation. This enzyme may be involved in beta-glucan degradation and also function biosynthetically as a transglycosylase.</text>
</comment>
<dbReference type="GO" id="GO:0009277">
    <property type="term" value="C:fungal-type cell wall"/>
    <property type="evidence" value="ECO:0007669"/>
    <property type="project" value="TreeGrafter"/>
</dbReference>
<dbReference type="GO" id="GO:0000272">
    <property type="term" value="P:polysaccharide catabolic process"/>
    <property type="evidence" value="ECO:0007669"/>
    <property type="project" value="UniProtKB-KW"/>
</dbReference>
<dbReference type="Proteomes" id="UP000606974">
    <property type="component" value="Unassembled WGS sequence"/>
</dbReference>
<evidence type="ECO:0000256" key="3">
    <source>
        <dbReference type="ARBA" id="ARBA00004609"/>
    </source>
</evidence>
<evidence type="ECO:0000256" key="16">
    <source>
        <dbReference type="ARBA" id="ARBA00023288"/>
    </source>
</evidence>
<evidence type="ECO:0000256" key="7">
    <source>
        <dbReference type="ARBA" id="ARBA00022475"/>
    </source>
</evidence>
<evidence type="ECO:0000256" key="4">
    <source>
        <dbReference type="ARBA" id="ARBA00008773"/>
    </source>
</evidence>
<comment type="subcellular location">
    <subcellularLocation>
        <location evidence="3">Cell membrane</location>
        <topology evidence="3">Lipid-anchor</topology>
        <topology evidence="3">GPI-anchor</topology>
    </subcellularLocation>
    <subcellularLocation>
        <location evidence="2">Secreted</location>
        <location evidence="2">Cell wall</location>
    </subcellularLocation>
</comment>
<dbReference type="GO" id="GO:0071555">
    <property type="term" value="P:cell wall organization"/>
    <property type="evidence" value="ECO:0007669"/>
    <property type="project" value="UniProtKB-KW"/>
</dbReference>
<keyword evidence="7" id="KW-1003">Cell membrane</keyword>
<keyword evidence="16" id="KW-0449">Lipoprotein</keyword>
<dbReference type="EMBL" id="JAACFV010000081">
    <property type="protein sequence ID" value="KAF7506727.1"/>
    <property type="molecule type" value="Genomic_DNA"/>
</dbReference>
<evidence type="ECO:0000256" key="2">
    <source>
        <dbReference type="ARBA" id="ARBA00004191"/>
    </source>
</evidence>
<evidence type="ECO:0000256" key="1">
    <source>
        <dbReference type="ARBA" id="ARBA00000382"/>
    </source>
</evidence>
<name>A0A8H7E289_9EURO</name>
<organism evidence="24 25">
    <name type="scientific">Endocarpon pusillum</name>
    <dbReference type="NCBI Taxonomy" id="364733"/>
    <lineage>
        <taxon>Eukaryota</taxon>
        <taxon>Fungi</taxon>
        <taxon>Dikarya</taxon>
        <taxon>Ascomycota</taxon>
        <taxon>Pezizomycotina</taxon>
        <taxon>Eurotiomycetes</taxon>
        <taxon>Chaetothyriomycetidae</taxon>
        <taxon>Verrucariales</taxon>
        <taxon>Verrucariaceae</taxon>
        <taxon>Endocarpon</taxon>
    </lineage>
</organism>
<sequence length="312" mass="33070">MRSSTILALVASSSLASAAYKGFNYGSSFTNGAVKQQSDYEAAFNAAKSLQGAPGFNSARLFTTIQGGTANTPISAIPAALNTDTTLLLGLWSSAGDAVFNNELTALTNAIAQYGQPFVDKITGISVGSEDLYRASDLAKQNGEVNPGATPDTIARYIGQVRSRLSSTIANRVPIGHVDTWTAWVDGANRAVIDACDFIGMDAYPYFQYANIDNANALFWEAYGNTDAATGDKPVWIAETGWPVAGKTLGQAVPGIENAQRYWKEVQCQATAKGINTYWYILNDGPSSPSFSVLGGAEGQSLDPRPLYDLAC</sequence>
<comment type="similarity">
    <text evidence="4 22">Belongs to the glycosyl hydrolase 17 family.</text>
</comment>
<evidence type="ECO:0000256" key="21">
    <source>
        <dbReference type="ARBA" id="ARBA00032906"/>
    </source>
</evidence>
<keyword evidence="14" id="KW-0325">Glycoprotein</keyword>
<dbReference type="PANTHER" id="PTHR16631:SF13">
    <property type="entry name" value="GLUCAN ENDO-1,3-BETA-GLUCOSIDASE EGLC-RELATED"/>
    <property type="match status" value="1"/>
</dbReference>
<feature type="signal peptide" evidence="23">
    <location>
        <begin position="1"/>
        <end position="18"/>
    </location>
</feature>
<evidence type="ECO:0000256" key="14">
    <source>
        <dbReference type="ARBA" id="ARBA00023180"/>
    </source>
</evidence>
<evidence type="ECO:0000256" key="10">
    <source>
        <dbReference type="ARBA" id="ARBA00022622"/>
    </source>
</evidence>
<keyword evidence="8" id="KW-0134">Cell wall</keyword>
<dbReference type="Gene3D" id="3.20.20.80">
    <property type="entry name" value="Glycosidases"/>
    <property type="match status" value="1"/>
</dbReference>
<comment type="catalytic activity">
    <reaction evidence="1">
        <text>Hydrolysis of (1-&gt;3)-beta-D-glucosidic linkages in (1-&gt;3)-beta-D-glucans.</text>
        <dbReference type="EC" id="3.2.1.39"/>
    </reaction>
</comment>
<dbReference type="PANTHER" id="PTHR16631">
    <property type="entry name" value="GLUCAN 1,3-BETA-GLUCOSIDASE"/>
    <property type="match status" value="1"/>
</dbReference>
<dbReference type="GO" id="GO:0009986">
    <property type="term" value="C:cell surface"/>
    <property type="evidence" value="ECO:0007669"/>
    <property type="project" value="TreeGrafter"/>
</dbReference>
<keyword evidence="17" id="KW-0961">Cell wall biogenesis/degradation</keyword>
<dbReference type="GO" id="GO:0005886">
    <property type="term" value="C:plasma membrane"/>
    <property type="evidence" value="ECO:0007669"/>
    <property type="project" value="UniProtKB-SubCell"/>
</dbReference>
<evidence type="ECO:0000256" key="18">
    <source>
        <dbReference type="ARBA" id="ARBA00023326"/>
    </source>
</evidence>
<evidence type="ECO:0000256" key="8">
    <source>
        <dbReference type="ARBA" id="ARBA00022512"/>
    </source>
</evidence>
<evidence type="ECO:0000256" key="23">
    <source>
        <dbReference type="SAM" id="SignalP"/>
    </source>
</evidence>
<keyword evidence="18" id="KW-0624">Polysaccharide degradation</keyword>
<evidence type="ECO:0000256" key="12">
    <source>
        <dbReference type="ARBA" id="ARBA00022801"/>
    </source>
</evidence>
<evidence type="ECO:0000256" key="19">
    <source>
        <dbReference type="ARBA" id="ARBA00025152"/>
    </source>
</evidence>
<keyword evidence="15" id="KW-0119">Carbohydrate metabolism</keyword>
<dbReference type="InterPro" id="IPR017853">
    <property type="entry name" value="GH"/>
</dbReference>
<evidence type="ECO:0000256" key="15">
    <source>
        <dbReference type="ARBA" id="ARBA00023277"/>
    </source>
</evidence>
<evidence type="ECO:0000313" key="25">
    <source>
        <dbReference type="Proteomes" id="UP000606974"/>
    </source>
</evidence>
<dbReference type="InterPro" id="IPR000490">
    <property type="entry name" value="Glyco_hydro_17"/>
</dbReference>
<dbReference type="AlphaFoldDB" id="A0A8H7E289"/>
<gene>
    <name evidence="24" type="ORF">GJ744_011451</name>
</gene>
<protein>
    <recommendedName>
        <fullName evidence="6">Probable glucan endo-1,3-beta-glucosidase eglC</fullName>
        <ecNumber evidence="5">3.2.1.39</ecNumber>
    </recommendedName>
    <alternativeName>
        <fullName evidence="20">Endo-1,3-beta-glucanase eglC</fullName>
    </alternativeName>
    <alternativeName>
        <fullName evidence="21">Laminarinase eglC</fullName>
    </alternativeName>
</protein>
<dbReference type="SUPFAM" id="SSF51445">
    <property type="entry name" value="(Trans)glycosidases"/>
    <property type="match status" value="1"/>
</dbReference>
<evidence type="ECO:0000256" key="13">
    <source>
        <dbReference type="ARBA" id="ARBA00023136"/>
    </source>
</evidence>
<dbReference type="EC" id="3.2.1.39" evidence="5"/>
<keyword evidence="9" id="KW-0964">Secreted</keyword>
<comment type="caution">
    <text evidence="24">The sequence shown here is derived from an EMBL/GenBank/DDBJ whole genome shotgun (WGS) entry which is preliminary data.</text>
</comment>
<dbReference type="OrthoDB" id="77201at2759"/>
<keyword evidence="11 23" id="KW-0732">Signal</keyword>
<dbReference type="Pfam" id="PF00332">
    <property type="entry name" value="Glyco_hydro_17"/>
    <property type="match status" value="1"/>
</dbReference>
<evidence type="ECO:0000256" key="20">
    <source>
        <dbReference type="ARBA" id="ARBA00032134"/>
    </source>
</evidence>
<evidence type="ECO:0000256" key="9">
    <source>
        <dbReference type="ARBA" id="ARBA00022525"/>
    </source>
</evidence>
<evidence type="ECO:0000256" key="5">
    <source>
        <dbReference type="ARBA" id="ARBA00012780"/>
    </source>
</evidence>
<keyword evidence="13" id="KW-0472">Membrane</keyword>